<comment type="similarity">
    <text evidence="1">Belongs to the 'phage' integrase family.</text>
</comment>
<dbReference type="CDD" id="cd01189">
    <property type="entry name" value="INT_ICEBs1_C_like"/>
    <property type="match status" value="1"/>
</dbReference>
<dbReference type="PROSITE" id="PS51898">
    <property type="entry name" value="TYR_RECOMBINASE"/>
    <property type="match status" value="1"/>
</dbReference>
<evidence type="ECO:0000259" key="5">
    <source>
        <dbReference type="PROSITE" id="PS51898"/>
    </source>
</evidence>
<dbReference type="InterPro" id="IPR004107">
    <property type="entry name" value="Integrase_SAM-like_N"/>
</dbReference>
<keyword evidence="3" id="KW-0238">DNA-binding</keyword>
<dbReference type="Pfam" id="PF14659">
    <property type="entry name" value="Phage_int_SAM_3"/>
    <property type="match status" value="1"/>
</dbReference>
<gene>
    <name evidence="6" type="ORF">MTBBW1_1980001</name>
</gene>
<dbReference type="GO" id="GO:0015074">
    <property type="term" value="P:DNA integration"/>
    <property type="evidence" value="ECO:0007669"/>
    <property type="project" value="UniProtKB-KW"/>
</dbReference>
<protein>
    <submittedName>
        <fullName evidence="6">Integrase family protein</fullName>
    </submittedName>
</protein>
<dbReference type="Gene3D" id="1.10.150.130">
    <property type="match status" value="1"/>
</dbReference>
<dbReference type="Gene3D" id="1.10.443.10">
    <property type="entry name" value="Intergrase catalytic core"/>
    <property type="match status" value="1"/>
</dbReference>
<organism evidence="6 7">
    <name type="scientific">Desulfamplus magnetovallimortis</name>
    <dbReference type="NCBI Taxonomy" id="1246637"/>
    <lineage>
        <taxon>Bacteria</taxon>
        <taxon>Pseudomonadati</taxon>
        <taxon>Thermodesulfobacteriota</taxon>
        <taxon>Desulfobacteria</taxon>
        <taxon>Desulfobacterales</taxon>
        <taxon>Desulfobacteraceae</taxon>
        <taxon>Desulfamplus</taxon>
    </lineage>
</organism>
<accession>A0A1W1HBG6</accession>
<evidence type="ECO:0000256" key="4">
    <source>
        <dbReference type="ARBA" id="ARBA00023172"/>
    </source>
</evidence>
<evidence type="ECO:0000313" key="6">
    <source>
        <dbReference type="EMBL" id="SLM29779.1"/>
    </source>
</evidence>
<keyword evidence="2" id="KW-0229">DNA integration</keyword>
<name>A0A1W1HBG6_9BACT</name>
<keyword evidence="4" id="KW-0233">DNA recombination</keyword>
<dbReference type="STRING" id="1246637.MTBBW1_1980001"/>
<dbReference type="GO" id="GO:0003677">
    <property type="term" value="F:DNA binding"/>
    <property type="evidence" value="ECO:0007669"/>
    <property type="project" value="UniProtKB-KW"/>
</dbReference>
<dbReference type="InterPro" id="IPR010998">
    <property type="entry name" value="Integrase_recombinase_N"/>
</dbReference>
<keyword evidence="7" id="KW-1185">Reference proteome</keyword>
<dbReference type="AlphaFoldDB" id="A0A1W1HBG6"/>
<dbReference type="PANTHER" id="PTHR30349:SF64">
    <property type="entry name" value="PROPHAGE INTEGRASE INTD-RELATED"/>
    <property type="match status" value="1"/>
</dbReference>
<evidence type="ECO:0000256" key="3">
    <source>
        <dbReference type="ARBA" id="ARBA00023125"/>
    </source>
</evidence>
<dbReference type="Pfam" id="PF00589">
    <property type="entry name" value="Phage_integrase"/>
    <property type="match status" value="1"/>
</dbReference>
<dbReference type="InterPro" id="IPR011010">
    <property type="entry name" value="DNA_brk_join_enz"/>
</dbReference>
<reference evidence="6 7" key="1">
    <citation type="submission" date="2017-03" db="EMBL/GenBank/DDBJ databases">
        <authorList>
            <person name="Afonso C.L."/>
            <person name="Miller P.J."/>
            <person name="Scott M.A."/>
            <person name="Spackman E."/>
            <person name="Goraichik I."/>
            <person name="Dimitrov K.M."/>
            <person name="Suarez D.L."/>
            <person name="Swayne D.E."/>
        </authorList>
    </citation>
    <scope>NUCLEOTIDE SEQUENCE [LARGE SCALE GENOMIC DNA]</scope>
    <source>
        <strain evidence="6">PRJEB14757</strain>
    </source>
</reference>
<dbReference type="GO" id="GO:0006310">
    <property type="term" value="P:DNA recombination"/>
    <property type="evidence" value="ECO:0007669"/>
    <property type="project" value="UniProtKB-KW"/>
</dbReference>
<evidence type="ECO:0000256" key="2">
    <source>
        <dbReference type="ARBA" id="ARBA00022908"/>
    </source>
</evidence>
<feature type="domain" description="Tyr recombinase" evidence="5">
    <location>
        <begin position="170"/>
        <end position="363"/>
    </location>
</feature>
<dbReference type="SUPFAM" id="SSF56349">
    <property type="entry name" value="DNA breaking-rejoining enzymes"/>
    <property type="match status" value="1"/>
</dbReference>
<dbReference type="OrthoDB" id="9775880at2"/>
<dbReference type="InterPro" id="IPR050090">
    <property type="entry name" value="Tyrosine_recombinase_XerCD"/>
</dbReference>
<dbReference type="InterPro" id="IPR013762">
    <property type="entry name" value="Integrase-like_cat_sf"/>
</dbReference>
<dbReference type="Proteomes" id="UP000191931">
    <property type="component" value="Unassembled WGS sequence"/>
</dbReference>
<dbReference type="EMBL" id="FWEV01000110">
    <property type="protein sequence ID" value="SLM29779.1"/>
    <property type="molecule type" value="Genomic_DNA"/>
</dbReference>
<sequence length="381" mass="43365">MGAKVREKKKGSGEWWIFINHNGKRKAKKVGKDKRVALEVAKKIEAKIALGDFNDDKEEEQNPLFGEYATMWIGVTVPATCKPSSIGDYNGILKNHMLPEFGKKSVTEITRLIVKNFLMKKINKGFATSTVSHMKNAISGVLNLALDDEVIAVNPAHNVGKIFKKQQAKLTIQPYTQEELKKLLDCLELNHPLYYPMFLTMARTGIRLGECLGLQWKDIDFDDRFINIQRGFSKGKIETPKSGQSRKVDMSLQLTATLKELSHQRKIDTLKNGWKSVPEWVFVKSNGNPFHESYMRRVFYKAIEQAGLRKIRIHDLRHTYATIRISNGDNIADVSKQLGHHSVKFTMDIYYHWVPGGKKNEVDRLDDFDGGATKRNLSATT</sequence>
<proteinExistence type="inferred from homology"/>
<dbReference type="RefSeq" id="WP_080806946.1">
    <property type="nucleotide sequence ID" value="NZ_LT828555.1"/>
</dbReference>
<evidence type="ECO:0000313" key="7">
    <source>
        <dbReference type="Proteomes" id="UP000191931"/>
    </source>
</evidence>
<dbReference type="PANTHER" id="PTHR30349">
    <property type="entry name" value="PHAGE INTEGRASE-RELATED"/>
    <property type="match status" value="1"/>
</dbReference>
<evidence type="ECO:0000256" key="1">
    <source>
        <dbReference type="ARBA" id="ARBA00008857"/>
    </source>
</evidence>
<dbReference type="InterPro" id="IPR002104">
    <property type="entry name" value="Integrase_catalytic"/>
</dbReference>